<proteinExistence type="predicted"/>
<gene>
    <name evidence="1" type="ORF">IWQ57_005021</name>
</gene>
<dbReference type="EMBL" id="JANBUJ010002215">
    <property type="protein sequence ID" value="KAJ2764823.1"/>
    <property type="molecule type" value="Genomic_DNA"/>
</dbReference>
<evidence type="ECO:0000313" key="1">
    <source>
        <dbReference type="EMBL" id="KAJ2764823.1"/>
    </source>
</evidence>
<sequence length="230" mass="23806">TWSRRPTTTPSACSSCPSTARPRSGCAPPRTTTCPSDRASSGGPRRGSRQQRCWATARLAACRWRTTAGATCCCCSTQPTTRLCAPQSWRALATAPPSWPRSDATCWRALRTASSCTTTGACSRAAKAASAALLCRCWPTPPARSAAATACCARRPASPSAACSSSTARRSCAWPLSTTCLSAAPSTRPCASSRPSATPTSTARSARRAGSRAPPPSCRRSPSQSGSSES</sequence>
<name>A0ACC1JQ10_9FUNG</name>
<protein>
    <submittedName>
        <fullName evidence="1">Uncharacterized protein</fullName>
    </submittedName>
</protein>
<reference evidence="1" key="1">
    <citation type="submission" date="2022-07" db="EMBL/GenBank/DDBJ databases">
        <title>Phylogenomic reconstructions and comparative analyses of Kickxellomycotina fungi.</title>
        <authorList>
            <person name="Reynolds N.K."/>
            <person name="Stajich J.E."/>
            <person name="Barry K."/>
            <person name="Grigoriev I.V."/>
            <person name="Crous P."/>
            <person name="Smith M.E."/>
        </authorList>
    </citation>
    <scope>NUCLEOTIDE SEQUENCE</scope>
    <source>
        <strain evidence="1">CBS 109366</strain>
    </source>
</reference>
<keyword evidence="2" id="KW-1185">Reference proteome</keyword>
<feature type="non-terminal residue" evidence="1">
    <location>
        <position position="230"/>
    </location>
</feature>
<organism evidence="1 2">
    <name type="scientific">Coemansia nantahalensis</name>
    <dbReference type="NCBI Taxonomy" id="2789366"/>
    <lineage>
        <taxon>Eukaryota</taxon>
        <taxon>Fungi</taxon>
        <taxon>Fungi incertae sedis</taxon>
        <taxon>Zoopagomycota</taxon>
        <taxon>Kickxellomycotina</taxon>
        <taxon>Kickxellomycetes</taxon>
        <taxon>Kickxellales</taxon>
        <taxon>Kickxellaceae</taxon>
        <taxon>Coemansia</taxon>
    </lineage>
</organism>
<dbReference type="Proteomes" id="UP001140234">
    <property type="component" value="Unassembled WGS sequence"/>
</dbReference>
<comment type="caution">
    <text evidence="1">The sequence shown here is derived from an EMBL/GenBank/DDBJ whole genome shotgun (WGS) entry which is preliminary data.</text>
</comment>
<accession>A0ACC1JQ10</accession>
<feature type="non-terminal residue" evidence="1">
    <location>
        <position position="1"/>
    </location>
</feature>
<evidence type="ECO:0000313" key="2">
    <source>
        <dbReference type="Proteomes" id="UP001140234"/>
    </source>
</evidence>